<sequence>MATATATRHLLFPSLTLLGAGAGLAYTLPRPLHRCDSTNTNTNTPSPTTNFSILNPTTWPRFRPAPPPPPPTAIKTTFNPVHYRELSSGSFLGLFAGLAVAHFSRTLAVVVGLLVCIIEFLALKGIHLIPYQRLEKWLGKINYKSAILDNIAFKIAFGAAFATAAAASW</sequence>
<evidence type="ECO:0000256" key="6">
    <source>
        <dbReference type="SAM" id="Phobius"/>
    </source>
</evidence>
<dbReference type="OrthoDB" id="3990500at2759"/>
<accession>A0A3N4LUG1</accession>
<dbReference type="Proteomes" id="UP000267821">
    <property type="component" value="Unassembled WGS sequence"/>
</dbReference>
<keyword evidence="3 6" id="KW-0812">Transmembrane</keyword>
<evidence type="ECO:0000256" key="7">
    <source>
        <dbReference type="SAM" id="SignalP"/>
    </source>
</evidence>
<dbReference type="STRING" id="1051890.A0A3N4LUG1"/>
<feature type="transmembrane region" description="Helical" evidence="6">
    <location>
        <begin position="147"/>
        <end position="167"/>
    </location>
</feature>
<keyword evidence="9" id="KW-1185">Reference proteome</keyword>
<dbReference type="Pfam" id="PF04930">
    <property type="entry name" value="FUN14"/>
    <property type="match status" value="1"/>
</dbReference>
<protein>
    <recommendedName>
        <fullName evidence="10">FUN14-domain-containing protein</fullName>
    </recommendedName>
</protein>
<dbReference type="AlphaFoldDB" id="A0A3N4LUG1"/>
<name>A0A3N4LUG1_9PEZI</name>
<comment type="subcellular location">
    <subcellularLocation>
        <location evidence="1">Membrane</location>
    </subcellularLocation>
</comment>
<evidence type="ECO:0000256" key="3">
    <source>
        <dbReference type="ARBA" id="ARBA00022692"/>
    </source>
</evidence>
<dbReference type="EMBL" id="ML121538">
    <property type="protein sequence ID" value="RPB25318.1"/>
    <property type="molecule type" value="Genomic_DNA"/>
</dbReference>
<evidence type="ECO:0000256" key="1">
    <source>
        <dbReference type="ARBA" id="ARBA00004370"/>
    </source>
</evidence>
<dbReference type="InParanoid" id="A0A3N4LUG1"/>
<keyword evidence="7" id="KW-0732">Signal</keyword>
<evidence type="ECO:0000313" key="9">
    <source>
        <dbReference type="Proteomes" id="UP000267821"/>
    </source>
</evidence>
<evidence type="ECO:0000313" key="8">
    <source>
        <dbReference type="EMBL" id="RPB25318.1"/>
    </source>
</evidence>
<evidence type="ECO:0000256" key="4">
    <source>
        <dbReference type="ARBA" id="ARBA00022989"/>
    </source>
</evidence>
<keyword evidence="5 6" id="KW-0472">Membrane</keyword>
<evidence type="ECO:0000256" key="2">
    <source>
        <dbReference type="ARBA" id="ARBA00009160"/>
    </source>
</evidence>
<reference evidence="8 9" key="1">
    <citation type="journal article" date="2018" name="Nat. Ecol. Evol.">
        <title>Pezizomycetes genomes reveal the molecular basis of ectomycorrhizal truffle lifestyle.</title>
        <authorList>
            <person name="Murat C."/>
            <person name="Payen T."/>
            <person name="Noel B."/>
            <person name="Kuo A."/>
            <person name="Morin E."/>
            <person name="Chen J."/>
            <person name="Kohler A."/>
            <person name="Krizsan K."/>
            <person name="Balestrini R."/>
            <person name="Da Silva C."/>
            <person name="Montanini B."/>
            <person name="Hainaut M."/>
            <person name="Levati E."/>
            <person name="Barry K.W."/>
            <person name="Belfiori B."/>
            <person name="Cichocki N."/>
            <person name="Clum A."/>
            <person name="Dockter R.B."/>
            <person name="Fauchery L."/>
            <person name="Guy J."/>
            <person name="Iotti M."/>
            <person name="Le Tacon F."/>
            <person name="Lindquist E.A."/>
            <person name="Lipzen A."/>
            <person name="Malagnac F."/>
            <person name="Mello A."/>
            <person name="Molinier V."/>
            <person name="Miyauchi S."/>
            <person name="Poulain J."/>
            <person name="Riccioni C."/>
            <person name="Rubini A."/>
            <person name="Sitrit Y."/>
            <person name="Splivallo R."/>
            <person name="Traeger S."/>
            <person name="Wang M."/>
            <person name="Zifcakova L."/>
            <person name="Wipf D."/>
            <person name="Zambonelli A."/>
            <person name="Paolocci F."/>
            <person name="Nowrousian M."/>
            <person name="Ottonello S."/>
            <person name="Baldrian P."/>
            <person name="Spatafora J.W."/>
            <person name="Henrissat B."/>
            <person name="Nagy L.G."/>
            <person name="Aury J.M."/>
            <person name="Wincker P."/>
            <person name="Grigoriev I.V."/>
            <person name="Bonfante P."/>
            <person name="Martin F.M."/>
        </authorList>
    </citation>
    <scope>NUCLEOTIDE SEQUENCE [LARGE SCALE GENOMIC DNA]</scope>
    <source>
        <strain evidence="8 9">ATCC MYA-4762</strain>
    </source>
</reference>
<dbReference type="GO" id="GO:0016020">
    <property type="term" value="C:membrane"/>
    <property type="evidence" value="ECO:0007669"/>
    <property type="project" value="UniProtKB-SubCell"/>
</dbReference>
<organism evidence="8 9">
    <name type="scientific">Terfezia boudieri ATCC MYA-4762</name>
    <dbReference type="NCBI Taxonomy" id="1051890"/>
    <lineage>
        <taxon>Eukaryota</taxon>
        <taxon>Fungi</taxon>
        <taxon>Dikarya</taxon>
        <taxon>Ascomycota</taxon>
        <taxon>Pezizomycotina</taxon>
        <taxon>Pezizomycetes</taxon>
        <taxon>Pezizales</taxon>
        <taxon>Pezizaceae</taxon>
        <taxon>Terfezia</taxon>
    </lineage>
</organism>
<proteinExistence type="inferred from homology"/>
<feature type="chain" id="PRO_5018194186" description="FUN14-domain-containing protein" evidence="7">
    <location>
        <begin position="26"/>
        <end position="169"/>
    </location>
</feature>
<dbReference type="InterPro" id="IPR007014">
    <property type="entry name" value="FUN14"/>
</dbReference>
<comment type="similarity">
    <text evidence="2">Belongs to the FUN14 family.</text>
</comment>
<keyword evidence="4 6" id="KW-1133">Transmembrane helix</keyword>
<evidence type="ECO:0008006" key="10">
    <source>
        <dbReference type="Google" id="ProtNLM"/>
    </source>
</evidence>
<feature type="transmembrane region" description="Helical" evidence="6">
    <location>
        <begin position="107"/>
        <end position="126"/>
    </location>
</feature>
<feature type="signal peptide" evidence="7">
    <location>
        <begin position="1"/>
        <end position="25"/>
    </location>
</feature>
<evidence type="ECO:0000256" key="5">
    <source>
        <dbReference type="ARBA" id="ARBA00023136"/>
    </source>
</evidence>
<gene>
    <name evidence="8" type="ORF">L211DRAFT_836648</name>
</gene>